<feature type="region of interest" description="Disordered" evidence="10">
    <location>
        <begin position="218"/>
        <end position="239"/>
    </location>
</feature>
<evidence type="ECO:0000256" key="8">
    <source>
        <dbReference type="ARBA" id="ARBA00035344"/>
    </source>
</evidence>
<dbReference type="EMBL" id="CAXKWB010012614">
    <property type="protein sequence ID" value="CAL4105048.1"/>
    <property type="molecule type" value="Genomic_DNA"/>
</dbReference>
<sequence length="239" mass="28378">MSCIILGHILGYNHKAQHTMHRDCANVIFHNYQSYPLTRIGGQTIKWRKTRWDPKAPSKIFRVTQRKKLPEDELREMTRLNNNYNTYMRAIRRHLHDSYLLTSATSEFALKEQEEIEAEHDRMMEYNRQENERVAKLREERIRNEHEADMERVKLSIVKKEEEKLIAKEEALKLIRDTQEIVKTFIRREDLQTAIESAIANPVDYNFAMDADGHIFRGRNTRPADVPEDEREKLEVTSG</sequence>
<keyword evidence="6" id="KW-0687">Ribonucleoprotein</keyword>
<comment type="subcellular location">
    <subcellularLocation>
        <location evidence="1">Mitochondrion</location>
    </subcellularLocation>
</comment>
<evidence type="ECO:0000256" key="9">
    <source>
        <dbReference type="SAM" id="Coils"/>
    </source>
</evidence>
<protein>
    <recommendedName>
        <fullName evidence="7">Small ribosomal subunit protein mS26</fullName>
    </recommendedName>
    <alternativeName>
        <fullName evidence="8">28S ribosomal protein S26, mitochondrial</fullName>
    </alternativeName>
</protein>
<evidence type="ECO:0000313" key="12">
    <source>
        <dbReference type="Proteomes" id="UP001497623"/>
    </source>
</evidence>
<keyword evidence="4" id="KW-0689">Ribosomal protein</keyword>
<dbReference type="AlphaFoldDB" id="A0AAV2QWP9"/>
<feature type="coiled-coil region" evidence="9">
    <location>
        <begin position="109"/>
        <end position="178"/>
    </location>
</feature>
<comment type="caution">
    <text evidence="11">The sequence shown here is derived from an EMBL/GenBank/DDBJ whole genome shotgun (WGS) entry which is preliminary data.</text>
</comment>
<name>A0AAV2QWP9_MEGNR</name>
<evidence type="ECO:0000256" key="10">
    <source>
        <dbReference type="SAM" id="MobiDB-lite"/>
    </source>
</evidence>
<dbReference type="InterPro" id="IPR026140">
    <property type="entry name" value="Ribosomal_mS26"/>
</dbReference>
<evidence type="ECO:0000256" key="2">
    <source>
        <dbReference type="ARBA" id="ARBA00009672"/>
    </source>
</evidence>
<accession>A0AAV2QWP9</accession>
<evidence type="ECO:0000256" key="6">
    <source>
        <dbReference type="ARBA" id="ARBA00023274"/>
    </source>
</evidence>
<evidence type="ECO:0000256" key="1">
    <source>
        <dbReference type="ARBA" id="ARBA00004173"/>
    </source>
</evidence>
<keyword evidence="3" id="KW-0809">Transit peptide</keyword>
<comment type="similarity">
    <text evidence="2">Belongs to the mitochondrion-specific ribosomal protein mS26 family.</text>
</comment>
<dbReference type="GO" id="GO:0005763">
    <property type="term" value="C:mitochondrial small ribosomal subunit"/>
    <property type="evidence" value="ECO:0007669"/>
    <property type="project" value="InterPro"/>
</dbReference>
<evidence type="ECO:0000256" key="5">
    <source>
        <dbReference type="ARBA" id="ARBA00023128"/>
    </source>
</evidence>
<dbReference type="Pfam" id="PF14943">
    <property type="entry name" value="MRP-S26"/>
    <property type="match status" value="1"/>
</dbReference>
<dbReference type="PANTHER" id="PTHR21035:SF2">
    <property type="entry name" value="SMALL RIBOSOMAL SUBUNIT PROTEIN MS26"/>
    <property type="match status" value="1"/>
</dbReference>
<evidence type="ECO:0000256" key="7">
    <source>
        <dbReference type="ARBA" id="ARBA00035138"/>
    </source>
</evidence>
<gene>
    <name evidence="11" type="ORF">MNOR_LOCUS17961</name>
</gene>
<dbReference type="PANTHER" id="PTHR21035">
    <property type="entry name" value="28S RIBOSOMAL PROTEIN S26, MITOCHONDRIAL"/>
    <property type="match status" value="1"/>
</dbReference>
<evidence type="ECO:0000256" key="4">
    <source>
        <dbReference type="ARBA" id="ARBA00022980"/>
    </source>
</evidence>
<reference evidence="11 12" key="1">
    <citation type="submission" date="2024-05" db="EMBL/GenBank/DDBJ databases">
        <authorList>
            <person name="Wallberg A."/>
        </authorList>
    </citation>
    <scope>NUCLEOTIDE SEQUENCE [LARGE SCALE GENOMIC DNA]</scope>
</reference>
<evidence type="ECO:0000313" key="11">
    <source>
        <dbReference type="EMBL" id="CAL4105048.1"/>
    </source>
</evidence>
<keyword evidence="5" id="KW-0496">Mitochondrion</keyword>
<proteinExistence type="inferred from homology"/>
<dbReference type="Proteomes" id="UP001497623">
    <property type="component" value="Unassembled WGS sequence"/>
</dbReference>
<keyword evidence="12" id="KW-1185">Reference proteome</keyword>
<keyword evidence="9" id="KW-0175">Coiled coil</keyword>
<organism evidence="11 12">
    <name type="scientific">Meganyctiphanes norvegica</name>
    <name type="common">Northern krill</name>
    <name type="synonym">Thysanopoda norvegica</name>
    <dbReference type="NCBI Taxonomy" id="48144"/>
    <lineage>
        <taxon>Eukaryota</taxon>
        <taxon>Metazoa</taxon>
        <taxon>Ecdysozoa</taxon>
        <taxon>Arthropoda</taxon>
        <taxon>Crustacea</taxon>
        <taxon>Multicrustacea</taxon>
        <taxon>Malacostraca</taxon>
        <taxon>Eumalacostraca</taxon>
        <taxon>Eucarida</taxon>
        <taxon>Euphausiacea</taxon>
        <taxon>Euphausiidae</taxon>
        <taxon>Meganyctiphanes</taxon>
    </lineage>
</organism>
<feature type="non-terminal residue" evidence="11">
    <location>
        <position position="239"/>
    </location>
</feature>
<evidence type="ECO:0000256" key="3">
    <source>
        <dbReference type="ARBA" id="ARBA00022946"/>
    </source>
</evidence>
<feature type="compositionally biased region" description="Basic and acidic residues" evidence="10">
    <location>
        <begin position="230"/>
        <end position="239"/>
    </location>
</feature>